<evidence type="ECO:0000313" key="2">
    <source>
        <dbReference type="EMBL" id="KAK8101415.1"/>
    </source>
</evidence>
<dbReference type="InterPro" id="IPR002925">
    <property type="entry name" value="Dienelactn_hydro"/>
</dbReference>
<dbReference type="PANTHER" id="PTHR47668">
    <property type="entry name" value="DIENELACTONE HYDROLASE FAMILY PROTEIN (AFU_ORTHOLOGUE AFUA_6G01940)"/>
    <property type="match status" value="1"/>
</dbReference>
<dbReference type="PANTHER" id="PTHR47668:SF1">
    <property type="entry name" value="DIENELACTONE HYDROLASE DOMAIN-CONTAINING PROTEIN-RELATED"/>
    <property type="match status" value="1"/>
</dbReference>
<name>A0AAW0QDY5_9PEZI</name>
<sequence length="260" mass="28139">MASPACCRIPPVSADYTPQGTWDTVADFKTYIAKSPTAGSTAPKRGLIFLYDAFGFAPQTLQGVDRLAQLLGDDAVVILPDLLEGTHPEFSWLPADTPEKQALVKGWFDAVGDYHKSKPKLLRVRQAAGARFASVQSWGVFGLCWGGKPAVLASGQHNEGEGRRINVSGTAHPGALAAADAEALTIPHIVLASKDEPAEVVSQYKEILEGGQKGKTGVVETYATMNHGWMGVRAKLDVEDDRKEYERGYKQVADFFNKHL</sequence>
<dbReference type="EMBL" id="JAQQWP010000009">
    <property type="protein sequence ID" value="KAK8101415.1"/>
    <property type="molecule type" value="Genomic_DNA"/>
</dbReference>
<reference evidence="2 3" key="1">
    <citation type="submission" date="2023-01" db="EMBL/GenBank/DDBJ databases">
        <title>Analysis of 21 Apiospora genomes using comparative genomics revels a genus with tremendous synthesis potential of carbohydrate active enzymes and secondary metabolites.</title>
        <authorList>
            <person name="Sorensen T."/>
        </authorList>
    </citation>
    <scope>NUCLEOTIDE SEQUENCE [LARGE SCALE GENOMIC DNA]</scope>
    <source>
        <strain evidence="2 3">CBS 117206</strain>
    </source>
</reference>
<gene>
    <name evidence="2" type="ORF">PG999_011789</name>
</gene>
<dbReference type="SUPFAM" id="SSF53474">
    <property type="entry name" value="alpha/beta-Hydrolases"/>
    <property type="match status" value="1"/>
</dbReference>
<feature type="domain" description="Dienelactone hydrolase" evidence="1">
    <location>
        <begin position="29"/>
        <end position="259"/>
    </location>
</feature>
<accession>A0AAW0QDY5</accession>
<evidence type="ECO:0000259" key="1">
    <source>
        <dbReference type="Pfam" id="PF01738"/>
    </source>
</evidence>
<organism evidence="2 3">
    <name type="scientific">Apiospora kogelbergensis</name>
    <dbReference type="NCBI Taxonomy" id="1337665"/>
    <lineage>
        <taxon>Eukaryota</taxon>
        <taxon>Fungi</taxon>
        <taxon>Dikarya</taxon>
        <taxon>Ascomycota</taxon>
        <taxon>Pezizomycotina</taxon>
        <taxon>Sordariomycetes</taxon>
        <taxon>Xylariomycetidae</taxon>
        <taxon>Amphisphaeriales</taxon>
        <taxon>Apiosporaceae</taxon>
        <taxon>Apiospora</taxon>
    </lineage>
</organism>
<dbReference type="Gene3D" id="3.40.50.1820">
    <property type="entry name" value="alpha/beta hydrolase"/>
    <property type="match status" value="1"/>
</dbReference>
<dbReference type="Pfam" id="PF01738">
    <property type="entry name" value="DLH"/>
    <property type="match status" value="1"/>
</dbReference>
<dbReference type="InterPro" id="IPR029058">
    <property type="entry name" value="AB_hydrolase_fold"/>
</dbReference>
<keyword evidence="3" id="KW-1185">Reference proteome</keyword>
<protein>
    <recommendedName>
        <fullName evidence="1">Dienelactone hydrolase domain-containing protein</fullName>
    </recommendedName>
</protein>
<comment type="caution">
    <text evidence="2">The sequence shown here is derived from an EMBL/GenBank/DDBJ whole genome shotgun (WGS) entry which is preliminary data.</text>
</comment>
<dbReference type="Proteomes" id="UP001392437">
    <property type="component" value="Unassembled WGS sequence"/>
</dbReference>
<dbReference type="AlphaFoldDB" id="A0AAW0QDY5"/>
<proteinExistence type="predicted"/>
<dbReference type="GO" id="GO:0016787">
    <property type="term" value="F:hydrolase activity"/>
    <property type="evidence" value="ECO:0007669"/>
    <property type="project" value="InterPro"/>
</dbReference>
<evidence type="ECO:0000313" key="3">
    <source>
        <dbReference type="Proteomes" id="UP001392437"/>
    </source>
</evidence>